<organism evidence="1 2">
    <name type="scientific">Heyndrickxia ginsengihumi</name>
    <dbReference type="NCBI Taxonomy" id="363870"/>
    <lineage>
        <taxon>Bacteria</taxon>
        <taxon>Bacillati</taxon>
        <taxon>Bacillota</taxon>
        <taxon>Bacilli</taxon>
        <taxon>Bacillales</taxon>
        <taxon>Bacillaceae</taxon>
        <taxon>Heyndrickxia</taxon>
    </lineage>
</organism>
<comment type="caution">
    <text evidence="1">The sequence shown here is derived from an EMBL/GenBank/DDBJ whole genome shotgun (WGS) entry which is preliminary data.</text>
</comment>
<name>A0A0A6VFM1_9BACI</name>
<dbReference type="STRING" id="363870.NG54_03355"/>
<proteinExistence type="predicted"/>
<dbReference type="RefSeq" id="WP_035353184.1">
    <property type="nucleotide sequence ID" value="NZ_JRUN01000006.1"/>
</dbReference>
<protein>
    <submittedName>
        <fullName evidence="1">Uncharacterized protein</fullName>
    </submittedName>
</protein>
<evidence type="ECO:0000313" key="1">
    <source>
        <dbReference type="EMBL" id="KHD86366.1"/>
    </source>
</evidence>
<sequence length="78" mass="8850">MLIQAIEFLKDVSADKVESIQIENNSYDDGSNRLTIDVTFLPKAEKPYAAKGRAPLFSNEENEKAVEEALRNYKESKK</sequence>
<dbReference type="AlphaFoldDB" id="A0A0A6VFM1"/>
<reference evidence="1 2" key="1">
    <citation type="submission" date="2014-10" db="EMBL/GenBank/DDBJ databases">
        <title>Draft genome of phytase producing Bacillus ginsengihumi strain M2.11.</title>
        <authorList>
            <person name="Toymentseva A."/>
            <person name="Boulygina E.A."/>
            <person name="Kazakov S.V."/>
            <person name="Kayumov I."/>
            <person name="Suleimanova A.D."/>
            <person name="Mardanova A.M."/>
            <person name="Maria S.N."/>
            <person name="Sergey M.Y."/>
            <person name="Sharipova M.R."/>
        </authorList>
    </citation>
    <scope>NUCLEOTIDE SEQUENCE [LARGE SCALE GENOMIC DNA]</scope>
    <source>
        <strain evidence="1 2">M2.11</strain>
    </source>
</reference>
<dbReference type="EMBL" id="JRUN01000006">
    <property type="protein sequence ID" value="KHD86366.1"/>
    <property type="molecule type" value="Genomic_DNA"/>
</dbReference>
<evidence type="ECO:0000313" key="2">
    <source>
        <dbReference type="Proteomes" id="UP000030588"/>
    </source>
</evidence>
<dbReference type="Proteomes" id="UP000030588">
    <property type="component" value="Unassembled WGS sequence"/>
</dbReference>
<accession>A0A0A6VFM1</accession>
<gene>
    <name evidence="1" type="ORF">NG54_03355</name>
</gene>